<dbReference type="CDD" id="cd00340">
    <property type="entry name" value="GSH_Peroxidase"/>
    <property type="match status" value="1"/>
</dbReference>
<keyword evidence="6" id="KW-0732">Signal</keyword>
<sequence length="276" mass="28583">MSLNWKLTTARSFHRAGLAVATLVCMSPAFAQDKPAPPTTRTIPLSNKETPGPAKATTDKTKSDPSDFKEAAPAGGGRRGRGGEGGDKDAKPEKTAYDYELPGADGKGVPLSGFKGKTLVVVNLARNSSYNSQLPALEKLADSYKDKGVVVIGVPSDEFGAAEPGKDAEIQKAYQDAKVTFPVMAKSTITGDSALPFYVFATGKGAPEGGPVHWNYTKFIVDKTGKVTARFGSDVTPDSNEFLSVLDQVLDGSYKPKKAGGPGGGEGGGGGDGPPS</sequence>
<evidence type="ECO:0000313" key="9">
    <source>
        <dbReference type="Proteomes" id="UP000198356"/>
    </source>
</evidence>
<evidence type="ECO:0000313" key="8">
    <source>
        <dbReference type="EMBL" id="SNT35337.1"/>
    </source>
</evidence>
<name>A0A239LXE8_9BACT</name>
<dbReference type="AlphaFoldDB" id="A0A239LXE8"/>
<dbReference type="Gene3D" id="3.40.30.10">
    <property type="entry name" value="Glutaredoxin"/>
    <property type="match status" value="1"/>
</dbReference>
<dbReference type="PROSITE" id="PS51355">
    <property type="entry name" value="GLUTATHIONE_PEROXID_3"/>
    <property type="match status" value="1"/>
</dbReference>
<dbReference type="PANTHER" id="PTHR11592:SF78">
    <property type="entry name" value="GLUTATHIONE PEROXIDASE"/>
    <property type="match status" value="1"/>
</dbReference>
<dbReference type="Proteomes" id="UP000198356">
    <property type="component" value="Unassembled WGS sequence"/>
</dbReference>
<evidence type="ECO:0000256" key="4">
    <source>
        <dbReference type="RuleBase" id="RU000499"/>
    </source>
</evidence>
<feature type="region of interest" description="Disordered" evidence="5">
    <location>
        <begin position="30"/>
        <end position="93"/>
    </location>
</feature>
<feature type="chain" id="PRO_5012715068" description="Glutathione peroxidase" evidence="6">
    <location>
        <begin position="32"/>
        <end position="276"/>
    </location>
</feature>
<dbReference type="InterPro" id="IPR036249">
    <property type="entry name" value="Thioredoxin-like_sf"/>
</dbReference>
<feature type="compositionally biased region" description="Basic and acidic residues" evidence="5">
    <location>
        <begin position="57"/>
        <end position="70"/>
    </location>
</feature>
<dbReference type="InterPro" id="IPR013766">
    <property type="entry name" value="Thioredoxin_domain"/>
</dbReference>
<feature type="region of interest" description="Disordered" evidence="5">
    <location>
        <begin position="253"/>
        <end position="276"/>
    </location>
</feature>
<dbReference type="RefSeq" id="WP_245818084.1">
    <property type="nucleotide sequence ID" value="NZ_FZOU01000008.1"/>
</dbReference>
<dbReference type="Pfam" id="PF00255">
    <property type="entry name" value="GSHPx"/>
    <property type="match status" value="1"/>
</dbReference>
<dbReference type="InterPro" id="IPR000889">
    <property type="entry name" value="Glutathione_peroxidase"/>
</dbReference>
<protein>
    <recommendedName>
        <fullName evidence="4">Glutathione peroxidase</fullName>
    </recommendedName>
</protein>
<organism evidence="8 9">
    <name type="scientific">Granulicella rosea</name>
    <dbReference type="NCBI Taxonomy" id="474952"/>
    <lineage>
        <taxon>Bacteria</taxon>
        <taxon>Pseudomonadati</taxon>
        <taxon>Acidobacteriota</taxon>
        <taxon>Terriglobia</taxon>
        <taxon>Terriglobales</taxon>
        <taxon>Acidobacteriaceae</taxon>
        <taxon>Granulicella</taxon>
    </lineage>
</organism>
<evidence type="ECO:0000259" key="7">
    <source>
        <dbReference type="PROSITE" id="PS51352"/>
    </source>
</evidence>
<gene>
    <name evidence="8" type="ORF">SAMN05421770_10868</name>
</gene>
<keyword evidence="9" id="KW-1185">Reference proteome</keyword>
<feature type="compositionally biased region" description="Gly residues" evidence="5">
    <location>
        <begin position="260"/>
        <end position="276"/>
    </location>
</feature>
<reference evidence="8 9" key="1">
    <citation type="submission" date="2017-06" db="EMBL/GenBank/DDBJ databases">
        <authorList>
            <person name="Kim H.J."/>
            <person name="Triplett B.A."/>
        </authorList>
    </citation>
    <scope>NUCLEOTIDE SEQUENCE [LARGE SCALE GENOMIC DNA]</scope>
    <source>
        <strain evidence="8 9">DSM 18704</strain>
    </source>
</reference>
<feature type="domain" description="Thioredoxin" evidence="7">
    <location>
        <begin position="90"/>
        <end position="251"/>
    </location>
</feature>
<accession>A0A239LXE8</accession>
<feature type="signal peptide" evidence="6">
    <location>
        <begin position="1"/>
        <end position="31"/>
    </location>
</feature>
<dbReference type="PRINTS" id="PR01011">
    <property type="entry name" value="GLUTPROXDASE"/>
</dbReference>
<dbReference type="PROSITE" id="PS51352">
    <property type="entry name" value="THIOREDOXIN_2"/>
    <property type="match status" value="1"/>
</dbReference>
<evidence type="ECO:0000256" key="1">
    <source>
        <dbReference type="ARBA" id="ARBA00006926"/>
    </source>
</evidence>
<evidence type="ECO:0000256" key="2">
    <source>
        <dbReference type="ARBA" id="ARBA00022559"/>
    </source>
</evidence>
<evidence type="ECO:0000256" key="6">
    <source>
        <dbReference type="SAM" id="SignalP"/>
    </source>
</evidence>
<comment type="similarity">
    <text evidence="1 4">Belongs to the glutathione peroxidase family.</text>
</comment>
<dbReference type="GO" id="GO:0004601">
    <property type="term" value="F:peroxidase activity"/>
    <property type="evidence" value="ECO:0007669"/>
    <property type="project" value="UniProtKB-KW"/>
</dbReference>
<keyword evidence="2 4" id="KW-0575">Peroxidase</keyword>
<evidence type="ECO:0000256" key="3">
    <source>
        <dbReference type="ARBA" id="ARBA00023002"/>
    </source>
</evidence>
<dbReference type="EMBL" id="FZOU01000008">
    <property type="protein sequence ID" value="SNT35337.1"/>
    <property type="molecule type" value="Genomic_DNA"/>
</dbReference>
<dbReference type="GO" id="GO:0034599">
    <property type="term" value="P:cellular response to oxidative stress"/>
    <property type="evidence" value="ECO:0007669"/>
    <property type="project" value="TreeGrafter"/>
</dbReference>
<proteinExistence type="inferred from homology"/>
<feature type="compositionally biased region" description="Basic and acidic residues" evidence="5">
    <location>
        <begin position="81"/>
        <end position="93"/>
    </location>
</feature>
<evidence type="ECO:0000256" key="5">
    <source>
        <dbReference type="SAM" id="MobiDB-lite"/>
    </source>
</evidence>
<dbReference type="SUPFAM" id="SSF52833">
    <property type="entry name" value="Thioredoxin-like"/>
    <property type="match status" value="1"/>
</dbReference>
<keyword evidence="3 4" id="KW-0560">Oxidoreductase</keyword>
<feature type="compositionally biased region" description="Polar residues" evidence="5">
    <location>
        <begin position="39"/>
        <end position="49"/>
    </location>
</feature>
<dbReference type="PANTHER" id="PTHR11592">
    <property type="entry name" value="GLUTATHIONE PEROXIDASE"/>
    <property type="match status" value="1"/>
</dbReference>